<dbReference type="Proteomes" id="UP001324427">
    <property type="component" value="Unassembled WGS sequence"/>
</dbReference>
<organism evidence="2 3">
    <name type="scientific">Oleoguttula mirabilis</name>
    <dbReference type="NCBI Taxonomy" id="1507867"/>
    <lineage>
        <taxon>Eukaryota</taxon>
        <taxon>Fungi</taxon>
        <taxon>Dikarya</taxon>
        <taxon>Ascomycota</taxon>
        <taxon>Pezizomycotina</taxon>
        <taxon>Dothideomycetes</taxon>
        <taxon>Dothideomycetidae</taxon>
        <taxon>Mycosphaerellales</taxon>
        <taxon>Teratosphaeriaceae</taxon>
        <taxon>Oleoguttula</taxon>
    </lineage>
</organism>
<accession>A0AAV9JRG3</accession>
<proteinExistence type="predicted"/>
<sequence>MPDYVSDLERHNTALDRIKRSVADYRGLQHAAEEKPDHFHALDTPTTPFDKTLVPPSRPAVCDEDRSAIPETKCLRPTLRLRAESSHSSIDHSHPDPKSVQQSRIDCHDFKENTKELESLTRQRTPRSINDDTHADDESAALPKSDSSELTHAITESLLSEMEPLTRQRTPHFVYQDGPVKAWFTGLPGAWEEAPAPPSPTWLAELPVRTKCRPSSSTMAVPSEPTCFREDESTPLTFPDYDQVCSGTHTSISGVMHPQNYTIQEESSSSDTNASVRADSSYAVSMYSDTSEYVPWPGMPSVAGNDAAGPPGPGSVAAVRITTPDCAPRYEVFQNPGYASTDRASHGHSTSAASTPTEQSRGEEWDWITALCPILAALEVTDEVGSPLPDHCPSDSDGSTHDGPLVAHLYERVRSGPSNGIKRAVDLTGAFGRSTIRHRSDSEHVECSADNLRTAHSSMMKEKGHCSPDTGAAKVAARRLAVMSITNRKEAPTHPLLDDASWCAKNLGGRSGDSGRQLSSSRKQILAELAELRQGALSPLVSGEGNRFSVLRNCSLGSTHF</sequence>
<evidence type="ECO:0000256" key="1">
    <source>
        <dbReference type="SAM" id="MobiDB-lite"/>
    </source>
</evidence>
<feature type="region of interest" description="Disordered" evidence="1">
    <location>
        <begin position="116"/>
        <end position="150"/>
    </location>
</feature>
<dbReference type="AlphaFoldDB" id="A0AAV9JRG3"/>
<keyword evidence="3" id="KW-1185">Reference proteome</keyword>
<evidence type="ECO:0000313" key="3">
    <source>
        <dbReference type="Proteomes" id="UP001324427"/>
    </source>
</evidence>
<dbReference type="EMBL" id="JAVFHQ010000010">
    <property type="protein sequence ID" value="KAK4547798.1"/>
    <property type="molecule type" value="Genomic_DNA"/>
</dbReference>
<feature type="region of interest" description="Disordered" evidence="1">
    <location>
        <begin position="83"/>
        <end position="104"/>
    </location>
</feature>
<name>A0AAV9JRG3_9PEZI</name>
<comment type="caution">
    <text evidence="2">The sequence shown here is derived from an EMBL/GenBank/DDBJ whole genome shotgun (WGS) entry which is preliminary data.</text>
</comment>
<gene>
    <name evidence="2" type="ORF">LTR36_000756</name>
</gene>
<feature type="region of interest" description="Disordered" evidence="1">
    <location>
        <begin position="337"/>
        <end position="362"/>
    </location>
</feature>
<reference evidence="2 3" key="1">
    <citation type="submission" date="2021-11" db="EMBL/GenBank/DDBJ databases">
        <title>Black yeast isolated from Biological Soil Crust.</title>
        <authorList>
            <person name="Kurbessoian T."/>
        </authorList>
    </citation>
    <scope>NUCLEOTIDE SEQUENCE [LARGE SCALE GENOMIC DNA]</scope>
    <source>
        <strain evidence="2 3">CCFEE 5522</strain>
    </source>
</reference>
<feature type="region of interest" description="Disordered" evidence="1">
    <location>
        <begin position="34"/>
        <end position="65"/>
    </location>
</feature>
<feature type="compositionally biased region" description="Basic and acidic residues" evidence="1">
    <location>
        <begin position="83"/>
        <end position="97"/>
    </location>
</feature>
<evidence type="ECO:0000313" key="2">
    <source>
        <dbReference type="EMBL" id="KAK4547798.1"/>
    </source>
</evidence>
<protein>
    <submittedName>
        <fullName evidence="2">Uncharacterized protein</fullName>
    </submittedName>
</protein>